<dbReference type="InterPro" id="IPR000718">
    <property type="entry name" value="Peptidase_M13"/>
</dbReference>
<evidence type="ECO:0000259" key="9">
    <source>
        <dbReference type="Pfam" id="PF01431"/>
    </source>
</evidence>
<sequence>MSLYFTLFLTVDIEQDKEREALRSNTVEMNIEQLQNWTSGEGHKPMQVNWTEYFTLMFEDVENVTLDLEKETIMVTNPQYLRNLFILLSVTPNKVLELTLWWQVVNMLAPLTNSDLRSLEQRYMEKATGSPNTESRSMFCTNTVTKLLGMAASYFIADPPSMKDIISKVTDMMVKIKWAFTSLVRSAEWMDKDTQQMTIEKADALKLFVGYPDWLLNAEMLEEYYGGRKLVKKVDVKSSFRCFRKSKMFKLEMLQIDMNETSYLFNIIEVKQLIATYMLSMLKTLNTEDELVPCTRYDGWINFENETQDRQEWRNAICEREGKDSGFSYDLLDGARKTFRGMVLRDQPGEYCRRNGRTHYEHVVVSAPNWNIDPVEVNAVNSIEVNSICAAERKARHTVGLNKISFSSSISLYLQYYRDWRPCNRYICHDILYFDLGRMEIRLEVSGKNSEWNPITCFITYPTFSLFGYFYDCKSLEYGAVGSLLGHELSHGFDSSGIHYDKHGNVRRWWSNSTMEKYVNRTACFIEQYDGYQLEKTESRASIRKYYYCKYLILVGCVVDGNMTVTENVADNVGLRGALKAYERFQEQNEPEPKLPGFEEFSDEQLFFLSFAFNIGFTQILHQ</sequence>
<dbReference type="Pfam" id="PF05649">
    <property type="entry name" value="Peptidase_M13_N"/>
    <property type="match status" value="1"/>
</dbReference>
<protein>
    <submittedName>
        <fullName evidence="11">Uncharacterized protein</fullName>
    </submittedName>
</protein>
<keyword evidence="8" id="KW-0482">Metalloprotease</keyword>
<keyword evidence="7" id="KW-0862">Zinc</keyword>
<gene>
    <name evidence="11" type="ORF">ANN_20475</name>
</gene>
<evidence type="ECO:0000256" key="4">
    <source>
        <dbReference type="ARBA" id="ARBA00022670"/>
    </source>
</evidence>
<dbReference type="EMBL" id="JAJSOF020000029">
    <property type="protein sequence ID" value="KAJ4431869.1"/>
    <property type="molecule type" value="Genomic_DNA"/>
</dbReference>
<comment type="cofactor">
    <cofactor evidence="1">
        <name>Zn(2+)</name>
        <dbReference type="ChEBI" id="CHEBI:29105"/>
    </cofactor>
</comment>
<accession>A0ABQ8SDD5</accession>
<evidence type="ECO:0000256" key="5">
    <source>
        <dbReference type="ARBA" id="ARBA00022723"/>
    </source>
</evidence>
<evidence type="ECO:0000313" key="11">
    <source>
        <dbReference type="EMBL" id="KAJ4431869.1"/>
    </source>
</evidence>
<feature type="domain" description="Peptidase M13 N-terminal" evidence="10">
    <location>
        <begin position="21"/>
        <end position="212"/>
    </location>
</feature>
<comment type="caution">
    <text evidence="11">The sequence shown here is derived from an EMBL/GenBank/DDBJ whole genome shotgun (WGS) entry which is preliminary data.</text>
</comment>
<dbReference type="InterPro" id="IPR024079">
    <property type="entry name" value="MetalloPept_cat_dom_sf"/>
</dbReference>
<keyword evidence="12" id="KW-1185">Reference proteome</keyword>
<dbReference type="PANTHER" id="PTHR11733:SF133">
    <property type="entry name" value="PHOSPHATE-REGULATING NEUTRAL ENDOPEPTIDASE PHEX"/>
    <property type="match status" value="1"/>
</dbReference>
<evidence type="ECO:0000259" key="10">
    <source>
        <dbReference type="Pfam" id="PF05649"/>
    </source>
</evidence>
<evidence type="ECO:0000256" key="3">
    <source>
        <dbReference type="ARBA" id="ARBA00007357"/>
    </source>
</evidence>
<comment type="subcellular location">
    <subcellularLocation>
        <location evidence="2">Cell membrane</location>
        <topology evidence="2">Single-pass type II membrane protein</topology>
    </subcellularLocation>
</comment>
<dbReference type="InterPro" id="IPR042089">
    <property type="entry name" value="Peptidase_M13_dom_2"/>
</dbReference>
<name>A0ABQ8SDD5_PERAM</name>
<dbReference type="Pfam" id="PF01431">
    <property type="entry name" value="Peptidase_M13"/>
    <property type="match status" value="1"/>
</dbReference>
<dbReference type="InterPro" id="IPR018497">
    <property type="entry name" value="Peptidase_M13_C"/>
</dbReference>
<evidence type="ECO:0000256" key="2">
    <source>
        <dbReference type="ARBA" id="ARBA00004401"/>
    </source>
</evidence>
<evidence type="ECO:0000256" key="7">
    <source>
        <dbReference type="ARBA" id="ARBA00022833"/>
    </source>
</evidence>
<dbReference type="PANTHER" id="PTHR11733">
    <property type="entry name" value="ZINC METALLOPROTEASE FAMILY M13 NEPRILYSIN-RELATED"/>
    <property type="match status" value="1"/>
</dbReference>
<keyword evidence="6" id="KW-0378">Hydrolase</keyword>
<proteinExistence type="inferred from homology"/>
<dbReference type="Gene3D" id="3.40.390.10">
    <property type="entry name" value="Collagenase (Catalytic Domain)"/>
    <property type="match status" value="1"/>
</dbReference>
<evidence type="ECO:0000313" key="12">
    <source>
        <dbReference type="Proteomes" id="UP001148838"/>
    </source>
</evidence>
<evidence type="ECO:0000256" key="6">
    <source>
        <dbReference type="ARBA" id="ARBA00022801"/>
    </source>
</evidence>
<organism evidence="11 12">
    <name type="scientific">Periplaneta americana</name>
    <name type="common">American cockroach</name>
    <name type="synonym">Blatta americana</name>
    <dbReference type="NCBI Taxonomy" id="6978"/>
    <lineage>
        <taxon>Eukaryota</taxon>
        <taxon>Metazoa</taxon>
        <taxon>Ecdysozoa</taxon>
        <taxon>Arthropoda</taxon>
        <taxon>Hexapoda</taxon>
        <taxon>Insecta</taxon>
        <taxon>Pterygota</taxon>
        <taxon>Neoptera</taxon>
        <taxon>Polyneoptera</taxon>
        <taxon>Dictyoptera</taxon>
        <taxon>Blattodea</taxon>
        <taxon>Blattoidea</taxon>
        <taxon>Blattidae</taxon>
        <taxon>Blattinae</taxon>
        <taxon>Periplaneta</taxon>
    </lineage>
</organism>
<dbReference type="SUPFAM" id="SSF55486">
    <property type="entry name" value="Metalloproteases ('zincins'), catalytic domain"/>
    <property type="match status" value="2"/>
</dbReference>
<keyword evidence="5" id="KW-0479">Metal-binding</keyword>
<dbReference type="InterPro" id="IPR008753">
    <property type="entry name" value="Peptidase_M13_N"/>
</dbReference>
<dbReference type="PRINTS" id="PR00786">
    <property type="entry name" value="NEPRILYSIN"/>
</dbReference>
<dbReference type="CDD" id="cd08662">
    <property type="entry name" value="M13"/>
    <property type="match status" value="1"/>
</dbReference>
<evidence type="ECO:0000256" key="1">
    <source>
        <dbReference type="ARBA" id="ARBA00001947"/>
    </source>
</evidence>
<dbReference type="Gene3D" id="1.10.1380.10">
    <property type="entry name" value="Neutral endopeptidase , domain2"/>
    <property type="match status" value="1"/>
</dbReference>
<feature type="domain" description="Peptidase M13 C-terminal" evidence="9">
    <location>
        <begin position="452"/>
        <end position="613"/>
    </location>
</feature>
<dbReference type="Proteomes" id="UP001148838">
    <property type="component" value="Unassembled WGS sequence"/>
</dbReference>
<reference evidence="11 12" key="1">
    <citation type="journal article" date="2022" name="Allergy">
        <title>Genome assembly and annotation of Periplaneta americana reveal a comprehensive cockroach allergen profile.</title>
        <authorList>
            <person name="Wang L."/>
            <person name="Xiong Q."/>
            <person name="Saelim N."/>
            <person name="Wang L."/>
            <person name="Nong W."/>
            <person name="Wan A.T."/>
            <person name="Shi M."/>
            <person name="Liu X."/>
            <person name="Cao Q."/>
            <person name="Hui J.H.L."/>
            <person name="Sookrung N."/>
            <person name="Leung T.F."/>
            <person name="Tungtrongchitr A."/>
            <person name="Tsui S.K.W."/>
        </authorList>
    </citation>
    <scope>NUCLEOTIDE SEQUENCE [LARGE SCALE GENOMIC DNA]</scope>
    <source>
        <strain evidence="11">PWHHKU_190912</strain>
    </source>
</reference>
<dbReference type="PROSITE" id="PS51885">
    <property type="entry name" value="NEPRILYSIN"/>
    <property type="match status" value="1"/>
</dbReference>
<comment type="similarity">
    <text evidence="3">Belongs to the peptidase M13 family.</text>
</comment>
<evidence type="ECO:0000256" key="8">
    <source>
        <dbReference type="ARBA" id="ARBA00023049"/>
    </source>
</evidence>
<keyword evidence="4" id="KW-0645">Protease</keyword>